<proteinExistence type="predicted"/>
<reference evidence="2 3" key="1">
    <citation type="journal article" date="2016" name="Mol. Biol. Evol.">
        <title>Comparative Genomics of Early-Diverging Mushroom-Forming Fungi Provides Insights into the Origins of Lignocellulose Decay Capabilities.</title>
        <authorList>
            <person name="Nagy L.G."/>
            <person name="Riley R."/>
            <person name="Tritt A."/>
            <person name="Adam C."/>
            <person name="Daum C."/>
            <person name="Floudas D."/>
            <person name="Sun H."/>
            <person name="Yadav J.S."/>
            <person name="Pangilinan J."/>
            <person name="Larsson K.H."/>
            <person name="Matsuura K."/>
            <person name="Barry K."/>
            <person name="Labutti K."/>
            <person name="Kuo R."/>
            <person name="Ohm R.A."/>
            <person name="Bhattacharya S.S."/>
            <person name="Shirouzu T."/>
            <person name="Yoshinaga Y."/>
            <person name="Martin F.M."/>
            <person name="Grigoriev I.V."/>
            <person name="Hibbett D.S."/>
        </authorList>
    </citation>
    <scope>NUCLEOTIDE SEQUENCE [LARGE SCALE GENOMIC DNA]</scope>
    <source>
        <strain evidence="2 3">HHB14362 ss-1</strain>
    </source>
</reference>
<dbReference type="InParanoid" id="A0A165MGG1"/>
<gene>
    <name evidence="2" type="ORF">NEOLEDRAFT_1143571</name>
</gene>
<dbReference type="Proteomes" id="UP000076761">
    <property type="component" value="Unassembled WGS sequence"/>
</dbReference>
<dbReference type="AlphaFoldDB" id="A0A165MGG1"/>
<feature type="compositionally biased region" description="Low complexity" evidence="1">
    <location>
        <begin position="40"/>
        <end position="53"/>
    </location>
</feature>
<evidence type="ECO:0000313" key="2">
    <source>
        <dbReference type="EMBL" id="KZT18305.1"/>
    </source>
</evidence>
<feature type="compositionally biased region" description="Low complexity" evidence="1">
    <location>
        <begin position="63"/>
        <end position="82"/>
    </location>
</feature>
<protein>
    <submittedName>
        <fullName evidence="2">Uncharacterized protein</fullName>
    </submittedName>
</protein>
<sequence>MDKGKSMCVHMSSFEGYGCQGLEGKVLMVCDVLMSSRAVSQDSDSNDSGSASRRASDSKRRSCSGSRLIAASSSGSLRASSAMTPASGVRLLHPNLHNRASSVGMGDAVTRRVAAEGSVIISGCRQGEDAMAYPTTESRKRTGEGERGSSLIGNASQE</sequence>
<evidence type="ECO:0000256" key="1">
    <source>
        <dbReference type="SAM" id="MobiDB-lite"/>
    </source>
</evidence>
<name>A0A165MGG1_9AGAM</name>
<feature type="region of interest" description="Disordered" evidence="1">
    <location>
        <begin position="125"/>
        <end position="158"/>
    </location>
</feature>
<evidence type="ECO:0000313" key="3">
    <source>
        <dbReference type="Proteomes" id="UP000076761"/>
    </source>
</evidence>
<feature type="compositionally biased region" description="Basic and acidic residues" evidence="1">
    <location>
        <begin position="137"/>
        <end position="147"/>
    </location>
</feature>
<dbReference type="EMBL" id="KV425691">
    <property type="protein sequence ID" value="KZT18305.1"/>
    <property type="molecule type" value="Genomic_DNA"/>
</dbReference>
<feature type="region of interest" description="Disordered" evidence="1">
    <location>
        <begin position="40"/>
        <end position="84"/>
    </location>
</feature>
<keyword evidence="3" id="KW-1185">Reference proteome</keyword>
<organism evidence="2 3">
    <name type="scientific">Neolentinus lepideus HHB14362 ss-1</name>
    <dbReference type="NCBI Taxonomy" id="1314782"/>
    <lineage>
        <taxon>Eukaryota</taxon>
        <taxon>Fungi</taxon>
        <taxon>Dikarya</taxon>
        <taxon>Basidiomycota</taxon>
        <taxon>Agaricomycotina</taxon>
        <taxon>Agaricomycetes</taxon>
        <taxon>Gloeophyllales</taxon>
        <taxon>Gloeophyllaceae</taxon>
        <taxon>Neolentinus</taxon>
    </lineage>
</organism>
<accession>A0A165MGG1</accession>